<keyword evidence="8" id="KW-1185">Reference proteome</keyword>
<proteinExistence type="inferred from homology"/>
<feature type="domain" description="Cyclin-like" evidence="6">
    <location>
        <begin position="105"/>
        <end position="192"/>
    </location>
</feature>
<dbReference type="Proteomes" id="UP000823388">
    <property type="component" value="Chromosome 3N"/>
</dbReference>
<evidence type="ECO:0000256" key="1">
    <source>
        <dbReference type="ARBA" id="ARBA00009065"/>
    </source>
</evidence>
<accession>A0A8T0UAV4</accession>
<dbReference type="PANTHER" id="PTHR10177">
    <property type="entry name" value="CYCLINS"/>
    <property type="match status" value="1"/>
</dbReference>
<comment type="similarity">
    <text evidence="1">Belongs to the cyclin family. Cyclin D subfamily.</text>
</comment>
<dbReference type="FunFam" id="1.10.472.10:FF:000107">
    <property type="entry name" value="Cyclin-D5-1"/>
    <property type="match status" value="1"/>
</dbReference>
<evidence type="ECO:0000256" key="4">
    <source>
        <dbReference type="ARBA" id="ARBA00023306"/>
    </source>
</evidence>
<dbReference type="EMBL" id="CM029042">
    <property type="protein sequence ID" value="KAG2621802.1"/>
    <property type="molecule type" value="Genomic_DNA"/>
</dbReference>
<dbReference type="SUPFAM" id="SSF47954">
    <property type="entry name" value="Cyclin-like"/>
    <property type="match status" value="1"/>
</dbReference>
<evidence type="ECO:0000256" key="2">
    <source>
        <dbReference type="ARBA" id="ARBA00022618"/>
    </source>
</evidence>
<keyword evidence="2" id="KW-0132">Cell division</keyword>
<keyword evidence="3 5" id="KW-0195">Cyclin</keyword>
<evidence type="ECO:0000313" key="7">
    <source>
        <dbReference type="EMBL" id="KAG2621802.1"/>
    </source>
</evidence>
<dbReference type="InterPro" id="IPR039361">
    <property type="entry name" value="Cyclin"/>
</dbReference>
<dbReference type="Gene3D" id="1.10.472.10">
    <property type="entry name" value="Cyclin-like"/>
    <property type="match status" value="2"/>
</dbReference>
<evidence type="ECO:0000256" key="5">
    <source>
        <dbReference type="RuleBase" id="RU000383"/>
    </source>
</evidence>
<dbReference type="InterPro" id="IPR013763">
    <property type="entry name" value="Cyclin-like_dom"/>
</dbReference>
<sequence>MMPVEAAAAAEDWSACAFSLTCEEDGADLGDGSVDDGELFSPYNARDEEEEYLEQLVFKEASFCCSSDSAADCDGDGDGDVDGDGDHQLVFSEEWFRQARLAAVKWILETRGYFGFGHRTAYLAIAYFDSFLLRRCVDREAMPWAARLLSVACVSVAAKMEECQVPALSEFDAGDYDFCSASIRRMELLVLSTLGWRMGAVTPFDFLPCFSSRLHPHGGAGAGGRVALKAIGFIFATAEAGSVLDHRPSTVAAAAILAATHGPLLTKEALDSKMSYLPPSCLIEKEHVHACYSTMVGDMNRRGNKRSLPCSGSNEVATSTYDSVLLDDVTDNAAFATGVAARNKRIGLELPGIR</sequence>
<dbReference type="GO" id="GO:0051301">
    <property type="term" value="P:cell division"/>
    <property type="evidence" value="ECO:0007669"/>
    <property type="project" value="UniProtKB-KW"/>
</dbReference>
<dbReference type="InterPro" id="IPR006671">
    <property type="entry name" value="Cyclin_N"/>
</dbReference>
<comment type="caution">
    <text evidence="7">The sequence shown here is derived from an EMBL/GenBank/DDBJ whole genome shotgun (WGS) entry which is preliminary data.</text>
</comment>
<dbReference type="InterPro" id="IPR036915">
    <property type="entry name" value="Cyclin-like_sf"/>
</dbReference>
<gene>
    <name evidence="7" type="ORF">PVAP13_3NG305900</name>
</gene>
<evidence type="ECO:0000259" key="6">
    <source>
        <dbReference type="SMART" id="SM00385"/>
    </source>
</evidence>
<dbReference type="SMART" id="SM00385">
    <property type="entry name" value="CYCLIN"/>
    <property type="match status" value="1"/>
</dbReference>
<keyword evidence="4" id="KW-0131">Cell cycle</keyword>
<evidence type="ECO:0000256" key="3">
    <source>
        <dbReference type="ARBA" id="ARBA00023127"/>
    </source>
</evidence>
<protein>
    <recommendedName>
        <fullName evidence="6">Cyclin-like domain-containing protein</fullName>
    </recommendedName>
</protein>
<evidence type="ECO:0000313" key="8">
    <source>
        <dbReference type="Proteomes" id="UP000823388"/>
    </source>
</evidence>
<dbReference type="OrthoDB" id="306099at2759"/>
<dbReference type="Pfam" id="PF00134">
    <property type="entry name" value="Cyclin_N"/>
    <property type="match status" value="1"/>
</dbReference>
<dbReference type="AlphaFoldDB" id="A0A8T0UAV4"/>
<dbReference type="FunFam" id="1.10.472.10:FF:000069">
    <property type="entry name" value="Cyclin-D5-1"/>
    <property type="match status" value="1"/>
</dbReference>
<organism evidence="7 8">
    <name type="scientific">Panicum virgatum</name>
    <name type="common">Blackwell switchgrass</name>
    <dbReference type="NCBI Taxonomy" id="38727"/>
    <lineage>
        <taxon>Eukaryota</taxon>
        <taxon>Viridiplantae</taxon>
        <taxon>Streptophyta</taxon>
        <taxon>Embryophyta</taxon>
        <taxon>Tracheophyta</taxon>
        <taxon>Spermatophyta</taxon>
        <taxon>Magnoliopsida</taxon>
        <taxon>Liliopsida</taxon>
        <taxon>Poales</taxon>
        <taxon>Poaceae</taxon>
        <taxon>PACMAD clade</taxon>
        <taxon>Panicoideae</taxon>
        <taxon>Panicodae</taxon>
        <taxon>Paniceae</taxon>
        <taxon>Panicinae</taxon>
        <taxon>Panicum</taxon>
        <taxon>Panicum sect. Hiantes</taxon>
    </lineage>
</organism>
<reference evidence="7 8" key="1">
    <citation type="submission" date="2020-05" db="EMBL/GenBank/DDBJ databases">
        <title>WGS assembly of Panicum virgatum.</title>
        <authorList>
            <person name="Lovell J.T."/>
            <person name="Jenkins J."/>
            <person name="Shu S."/>
            <person name="Juenger T.E."/>
            <person name="Schmutz J."/>
        </authorList>
    </citation>
    <scope>NUCLEOTIDE SEQUENCE [LARGE SCALE GENOMIC DNA]</scope>
    <source>
        <strain evidence="8">cv. AP13</strain>
    </source>
</reference>
<name>A0A8T0UAV4_PANVG</name>